<dbReference type="AlphaFoldDB" id="A0A9N9NDH8"/>
<keyword evidence="2" id="KW-1185">Reference proteome</keyword>
<proteinExistence type="predicted"/>
<feature type="non-terminal residue" evidence="1">
    <location>
        <position position="1"/>
    </location>
</feature>
<protein>
    <submittedName>
        <fullName evidence="1">19907_t:CDS:1</fullName>
    </submittedName>
</protein>
<evidence type="ECO:0000313" key="1">
    <source>
        <dbReference type="EMBL" id="CAG8727461.1"/>
    </source>
</evidence>
<sequence length="63" mass="7361">KQAKNSDKKLKSRPVEELESRIVEELESEPIKYEKVISKMQIENPDKLSDTKPDECDECFSTF</sequence>
<evidence type="ECO:0000313" key="2">
    <source>
        <dbReference type="Proteomes" id="UP000789759"/>
    </source>
</evidence>
<accession>A0A9N9NDH8</accession>
<comment type="caution">
    <text evidence="1">The sequence shown here is derived from an EMBL/GenBank/DDBJ whole genome shotgun (WGS) entry which is preliminary data.</text>
</comment>
<dbReference type="Proteomes" id="UP000789759">
    <property type="component" value="Unassembled WGS sequence"/>
</dbReference>
<dbReference type="OrthoDB" id="10458183at2759"/>
<organism evidence="1 2">
    <name type="scientific">Cetraspora pellucida</name>
    <dbReference type="NCBI Taxonomy" id="1433469"/>
    <lineage>
        <taxon>Eukaryota</taxon>
        <taxon>Fungi</taxon>
        <taxon>Fungi incertae sedis</taxon>
        <taxon>Mucoromycota</taxon>
        <taxon>Glomeromycotina</taxon>
        <taxon>Glomeromycetes</taxon>
        <taxon>Diversisporales</taxon>
        <taxon>Gigasporaceae</taxon>
        <taxon>Cetraspora</taxon>
    </lineage>
</organism>
<gene>
    <name evidence="1" type="ORF">CPELLU_LOCUS13270</name>
</gene>
<reference evidence="1" key="1">
    <citation type="submission" date="2021-06" db="EMBL/GenBank/DDBJ databases">
        <authorList>
            <person name="Kallberg Y."/>
            <person name="Tangrot J."/>
            <person name="Rosling A."/>
        </authorList>
    </citation>
    <scope>NUCLEOTIDE SEQUENCE</scope>
    <source>
        <strain evidence="1">FL966</strain>
    </source>
</reference>
<name>A0A9N9NDH8_9GLOM</name>
<dbReference type="EMBL" id="CAJVQA010013873">
    <property type="protein sequence ID" value="CAG8727461.1"/>
    <property type="molecule type" value="Genomic_DNA"/>
</dbReference>